<reference evidence="2" key="2">
    <citation type="submission" date="2023-06" db="EMBL/GenBank/DDBJ databases">
        <authorList>
            <consortium name="Lawrence Berkeley National Laboratory"/>
            <person name="Mondo S.J."/>
            <person name="Hensen N."/>
            <person name="Bonometti L."/>
            <person name="Westerberg I."/>
            <person name="Brannstrom I.O."/>
            <person name="Guillou S."/>
            <person name="Cros-Aarteil S."/>
            <person name="Calhoun S."/>
            <person name="Haridas S."/>
            <person name="Kuo A."/>
            <person name="Pangilinan J."/>
            <person name="Riley R."/>
            <person name="Labutti K."/>
            <person name="Andreopoulos B."/>
            <person name="Lipzen A."/>
            <person name="Chen C."/>
            <person name="Yanf M."/>
            <person name="Daum C."/>
            <person name="Ng V."/>
            <person name="Clum A."/>
            <person name="Steindorff A."/>
            <person name="Ohm R."/>
            <person name="Martin F."/>
            <person name="Silar P."/>
            <person name="Natvig D."/>
            <person name="Lalanne C."/>
            <person name="Gautier V."/>
            <person name="Ament-Velasquez S.L."/>
            <person name="Kruys A."/>
            <person name="Hutchinson M.I."/>
            <person name="Powell A.J."/>
            <person name="Barry K."/>
            <person name="Miller A.N."/>
            <person name="Grigoriev I.V."/>
            <person name="Debuchy R."/>
            <person name="Gladieux P."/>
            <person name="Thoren M.H."/>
            <person name="Johannesson H."/>
        </authorList>
    </citation>
    <scope>NUCLEOTIDE SEQUENCE</scope>
    <source>
        <strain evidence="2">CBS 626.80</strain>
    </source>
</reference>
<gene>
    <name evidence="2" type="ORF">QBC32DRAFT_88225</name>
</gene>
<reference evidence="2" key="1">
    <citation type="journal article" date="2023" name="Mol. Phylogenet. Evol.">
        <title>Genome-scale phylogeny and comparative genomics of the fungal order Sordariales.</title>
        <authorList>
            <person name="Hensen N."/>
            <person name="Bonometti L."/>
            <person name="Westerberg I."/>
            <person name="Brannstrom I.O."/>
            <person name="Guillou S."/>
            <person name="Cros-Aarteil S."/>
            <person name="Calhoun S."/>
            <person name="Haridas S."/>
            <person name="Kuo A."/>
            <person name="Mondo S."/>
            <person name="Pangilinan J."/>
            <person name="Riley R."/>
            <person name="LaButti K."/>
            <person name="Andreopoulos B."/>
            <person name="Lipzen A."/>
            <person name="Chen C."/>
            <person name="Yan M."/>
            <person name="Daum C."/>
            <person name="Ng V."/>
            <person name="Clum A."/>
            <person name="Steindorff A."/>
            <person name="Ohm R.A."/>
            <person name="Martin F."/>
            <person name="Silar P."/>
            <person name="Natvig D.O."/>
            <person name="Lalanne C."/>
            <person name="Gautier V."/>
            <person name="Ament-Velasquez S.L."/>
            <person name="Kruys A."/>
            <person name="Hutchinson M.I."/>
            <person name="Powell A.J."/>
            <person name="Barry K."/>
            <person name="Miller A.N."/>
            <person name="Grigoriev I.V."/>
            <person name="Debuchy R."/>
            <person name="Gladieux P."/>
            <person name="Hiltunen Thoren M."/>
            <person name="Johannesson H."/>
        </authorList>
    </citation>
    <scope>NUCLEOTIDE SEQUENCE</scope>
    <source>
        <strain evidence="2">CBS 626.80</strain>
    </source>
</reference>
<evidence type="ECO:0000313" key="2">
    <source>
        <dbReference type="EMBL" id="KAK3954397.1"/>
    </source>
</evidence>
<protein>
    <submittedName>
        <fullName evidence="2">Uncharacterized protein</fullName>
    </submittedName>
</protein>
<name>A0AAN6NYG2_9PEZI</name>
<dbReference type="EMBL" id="MU859090">
    <property type="protein sequence ID" value="KAK3954397.1"/>
    <property type="molecule type" value="Genomic_DNA"/>
</dbReference>
<keyword evidence="1" id="KW-0472">Membrane</keyword>
<keyword evidence="1" id="KW-0812">Transmembrane</keyword>
<organism evidence="2 3">
    <name type="scientific">Pseudoneurospora amorphoporcata</name>
    <dbReference type="NCBI Taxonomy" id="241081"/>
    <lineage>
        <taxon>Eukaryota</taxon>
        <taxon>Fungi</taxon>
        <taxon>Dikarya</taxon>
        <taxon>Ascomycota</taxon>
        <taxon>Pezizomycotina</taxon>
        <taxon>Sordariomycetes</taxon>
        <taxon>Sordariomycetidae</taxon>
        <taxon>Sordariales</taxon>
        <taxon>Sordariaceae</taxon>
        <taxon>Pseudoneurospora</taxon>
    </lineage>
</organism>
<dbReference type="Proteomes" id="UP001303222">
    <property type="component" value="Unassembled WGS sequence"/>
</dbReference>
<keyword evidence="3" id="KW-1185">Reference proteome</keyword>
<accession>A0AAN6NYG2</accession>
<evidence type="ECO:0000313" key="3">
    <source>
        <dbReference type="Proteomes" id="UP001303222"/>
    </source>
</evidence>
<keyword evidence="1" id="KW-1133">Transmembrane helix</keyword>
<proteinExistence type="predicted"/>
<feature type="transmembrane region" description="Helical" evidence="1">
    <location>
        <begin position="63"/>
        <end position="87"/>
    </location>
</feature>
<dbReference type="AlphaFoldDB" id="A0AAN6NYG2"/>
<evidence type="ECO:0000256" key="1">
    <source>
        <dbReference type="SAM" id="Phobius"/>
    </source>
</evidence>
<sequence>MGQNLSLSEPFADTSGVVLSPNDRNADTILGITWACSAYGIGVIFAAVKLLERWSGEHGERGINPVSVVGAFLCGSAWPLVLVYLMVTEKETQKRGVGGYGLGGGTIAGGKV</sequence>
<feature type="transmembrane region" description="Helical" evidence="1">
    <location>
        <begin position="29"/>
        <end position="51"/>
    </location>
</feature>
<comment type="caution">
    <text evidence="2">The sequence shown here is derived from an EMBL/GenBank/DDBJ whole genome shotgun (WGS) entry which is preliminary data.</text>
</comment>